<name>I7MLI0_TETTS</name>
<reference evidence="4" key="1">
    <citation type="journal article" date="2006" name="PLoS Biol.">
        <title>Macronuclear genome sequence of the ciliate Tetrahymena thermophila, a model eukaryote.</title>
        <authorList>
            <person name="Eisen J.A."/>
            <person name="Coyne R.S."/>
            <person name="Wu M."/>
            <person name="Wu D."/>
            <person name="Thiagarajan M."/>
            <person name="Wortman J.R."/>
            <person name="Badger J.H."/>
            <person name="Ren Q."/>
            <person name="Amedeo P."/>
            <person name="Jones K.M."/>
            <person name="Tallon L.J."/>
            <person name="Delcher A.L."/>
            <person name="Salzberg S.L."/>
            <person name="Silva J.C."/>
            <person name="Haas B.J."/>
            <person name="Majoros W.H."/>
            <person name="Farzad M."/>
            <person name="Carlton J.M."/>
            <person name="Smith R.K. Jr."/>
            <person name="Garg J."/>
            <person name="Pearlman R.E."/>
            <person name="Karrer K.M."/>
            <person name="Sun L."/>
            <person name="Manning G."/>
            <person name="Elde N.C."/>
            <person name="Turkewitz A.P."/>
            <person name="Asai D.J."/>
            <person name="Wilkes D.E."/>
            <person name="Wang Y."/>
            <person name="Cai H."/>
            <person name="Collins K."/>
            <person name="Stewart B.A."/>
            <person name="Lee S.R."/>
            <person name="Wilamowska K."/>
            <person name="Weinberg Z."/>
            <person name="Ruzzo W.L."/>
            <person name="Wloga D."/>
            <person name="Gaertig J."/>
            <person name="Frankel J."/>
            <person name="Tsao C.-C."/>
            <person name="Gorovsky M.A."/>
            <person name="Keeling P.J."/>
            <person name="Waller R.F."/>
            <person name="Patron N.J."/>
            <person name="Cherry J.M."/>
            <person name="Stover N.A."/>
            <person name="Krieger C.J."/>
            <person name="del Toro C."/>
            <person name="Ryder H.F."/>
            <person name="Williamson S.C."/>
            <person name="Barbeau R.A."/>
            <person name="Hamilton E.P."/>
            <person name="Orias E."/>
        </authorList>
    </citation>
    <scope>NUCLEOTIDE SEQUENCE [LARGE SCALE GENOMIC DNA]</scope>
    <source>
        <strain evidence="4">SB210</strain>
    </source>
</reference>
<evidence type="ECO:0000313" key="4">
    <source>
        <dbReference type="Proteomes" id="UP000009168"/>
    </source>
</evidence>
<proteinExistence type="predicted"/>
<dbReference type="EMBL" id="GG662547">
    <property type="protein sequence ID" value="EAS02136.2"/>
    <property type="molecule type" value="Genomic_DNA"/>
</dbReference>
<dbReference type="eggNOG" id="ENOG502ST0B">
    <property type="taxonomic scope" value="Eukaryota"/>
</dbReference>
<organism evidence="3 4">
    <name type="scientific">Tetrahymena thermophila (strain SB210)</name>
    <dbReference type="NCBI Taxonomy" id="312017"/>
    <lineage>
        <taxon>Eukaryota</taxon>
        <taxon>Sar</taxon>
        <taxon>Alveolata</taxon>
        <taxon>Ciliophora</taxon>
        <taxon>Intramacronucleata</taxon>
        <taxon>Oligohymenophorea</taxon>
        <taxon>Hymenostomatida</taxon>
        <taxon>Tetrahymenina</taxon>
        <taxon>Tetrahymenidae</taxon>
        <taxon>Tetrahymena</taxon>
    </lineage>
</organism>
<accession>I7MLI0</accession>
<keyword evidence="4" id="KW-1185">Reference proteome</keyword>
<evidence type="ECO:0000256" key="1">
    <source>
        <dbReference type="SAM" id="Coils"/>
    </source>
</evidence>
<sequence length="1092" mass="128355">MQYQQTNEQICITHNNITNYFCLREGINVDHFENLLKVVFMIEGNILGLKSQKTGIIYDTGEFCNQNYFQLSNETFQLISSNAQLGSPLNSNPTRQSSNIRSYSNLSQSVPKQSKSNHKPSSRNKSNDIPSHIQQKLSHRYSIKSASKYSDEPCQFFIEDFEVFMTLPGKDNPEYLFCFFLFDDTQTMKQYGPPVCRSYSNNFPSVDFYYSLYPSKRSRSPFQPSDNIMLFSFYQGHNIIIERELALSYDASEEIIKAMNQYIQKHDLFHSKSDKRMSNFNEDNTYTENSFQMINQLGSDSNFQRREGSFSDIPTNQDNVFDIIECFSKNQIRKNFTDDQFKDLLKLVRKNSKKINNIYEQFKVSNDYEELLGSLRSILNVPLLQSTNLLAQNGNFNILQSSNTNNILNCLNSDNNKVNNKQINHNRANSKSQKKAVPNEMSFDVSSKEKKLDLSTLKGLRVFLKKENTFEKLGSSVLENREIGYLVYGIKQNNQELLELLHNLNTYTKQKVILTILKAYCSQQMQNILSAKFNSRQLDVIKESENEKDSPIQAAFLNWMVLGNLNDLISILEENVKLKKYPSILKNKKEKITIDEQAFGQLQKVVEQFDYSPSQIAREQQYVELNGSAISQQTHSLFQQTKEPDTPTYVFRYSQYANRQKKLRKPTFTLNSRLTQENVNEALEEQLAKEQDQINIQKQLELYFSAQKTYKDEQYYNLYRNLLNQSYIGQDIMKELEEAYDFNYVPFYFVLEAFRNTSNVEEELKDALKQFTDLKAKIKHLINFESPICQDKLTKYKGFLTNIAYLYCQEFSIGERTFKILNHLFLKQEINVIAAFELFCIDLNIDDFLENVKLIEQVHFFKHTIELSEFDQTEEDMDLINVIIYLLKSTDIANQNIQVIEKVVKIGDRDLLKIFNAYKQKKLSDISVLLKQVMNFAEYRAQEVQQIEENEKNQKQREETQKKIQFQIDHLYTIQPLLKEVKYIKIIEDLVNEQHKITQSAFEVYEFSKDKQDFIETISLIYQAYYTKQLKDTVKMYLFDQKQPKEKITFMMNLIKENDVHIMSAWELYLKLDDLSDFKDTISIILKKHYKI</sequence>
<feature type="compositionally biased region" description="Polar residues" evidence="2">
    <location>
        <begin position="123"/>
        <end position="133"/>
    </location>
</feature>
<dbReference type="KEGG" id="tet:TTHERM_00558180"/>
<feature type="coiled-coil region" evidence="1">
    <location>
        <begin position="673"/>
        <end position="700"/>
    </location>
</feature>
<dbReference type="InParanoid" id="I7MLI0"/>
<dbReference type="RefSeq" id="XP_001022381.2">
    <property type="nucleotide sequence ID" value="XM_001022381.2"/>
</dbReference>
<dbReference type="OrthoDB" id="326602at2759"/>
<evidence type="ECO:0000313" key="3">
    <source>
        <dbReference type="EMBL" id="EAS02136.2"/>
    </source>
</evidence>
<evidence type="ECO:0000256" key="2">
    <source>
        <dbReference type="SAM" id="MobiDB-lite"/>
    </source>
</evidence>
<dbReference type="Proteomes" id="UP000009168">
    <property type="component" value="Unassembled WGS sequence"/>
</dbReference>
<feature type="compositionally biased region" description="Polar residues" evidence="2">
    <location>
        <begin position="87"/>
        <end position="114"/>
    </location>
</feature>
<gene>
    <name evidence="3" type="ORF">TTHERM_00558180</name>
</gene>
<dbReference type="GeneID" id="7831585"/>
<protein>
    <submittedName>
        <fullName evidence="3">Uncharacterized protein</fullName>
    </submittedName>
</protein>
<keyword evidence="1" id="KW-0175">Coiled coil</keyword>
<feature type="region of interest" description="Disordered" evidence="2">
    <location>
        <begin position="87"/>
        <end position="133"/>
    </location>
</feature>
<dbReference type="AlphaFoldDB" id="I7MLI0"/>